<evidence type="ECO:0000313" key="7">
    <source>
        <dbReference type="EMBL" id="VFR91447.1"/>
    </source>
</evidence>
<dbReference type="PANTHER" id="PTHR11487:SF0">
    <property type="entry name" value="S-ACYL FATTY ACID SYNTHASE THIOESTERASE, MEDIUM CHAIN"/>
    <property type="match status" value="1"/>
</dbReference>
<sequence length="248" mass="26078">MTDPALLASRSLRPAGFSAPSAGAVVFFPYAGGAAASGRRLLEHLDGTLAGLAVQYPGKGDRKQEAEPHAIEDLAADIVEDLAQAGLLAGPPLTLYGHSMGAAVAFETALQLEAGGHVPRLVCVSGRRAPSVSLGFTLPLSDAVILRNIEAGAGVPAEVLRNPKFRDALIAGVRNDYTMNVTYHRPPEATLRAPLRFLLSDADPYVDEAAALAWRAHAAGAFDLLHFQGGHFFIDQNLDAVARALRQG</sequence>
<dbReference type="EMBL" id="CAADII010000046">
    <property type="protein sequence ID" value="VFR55515.1"/>
    <property type="molecule type" value="Genomic_DNA"/>
</dbReference>
<evidence type="ECO:0000313" key="4">
    <source>
        <dbReference type="EMBL" id="VFR55515.1"/>
    </source>
</evidence>
<dbReference type="EMBL" id="CAADHY010000006">
    <property type="protein sequence ID" value="VFR16615.1"/>
    <property type="molecule type" value="Genomic_DNA"/>
</dbReference>
<evidence type="ECO:0000313" key="3">
    <source>
        <dbReference type="EMBL" id="VFR16615.1"/>
    </source>
</evidence>
<dbReference type="EMBL" id="CAADIO010000004">
    <property type="protein sequence ID" value="VFR80194.1"/>
    <property type="molecule type" value="Genomic_DNA"/>
</dbReference>
<dbReference type="GO" id="GO:0008610">
    <property type="term" value="P:lipid biosynthetic process"/>
    <property type="evidence" value="ECO:0007669"/>
    <property type="project" value="TreeGrafter"/>
</dbReference>
<dbReference type="InterPro" id="IPR029058">
    <property type="entry name" value="AB_hydrolase_fold"/>
</dbReference>
<dbReference type="EMBL" id="CAADIZ010000003">
    <property type="protein sequence ID" value="VFS21202.1"/>
    <property type="molecule type" value="Genomic_DNA"/>
</dbReference>
<comment type="similarity">
    <text evidence="1">Belongs to the thioesterase family.</text>
</comment>
<name>A0A484NTD3_9ZZZZ</name>
<dbReference type="EMBL" id="CAADIP010000027">
    <property type="protein sequence ID" value="VFR91447.1"/>
    <property type="molecule type" value="Genomic_DNA"/>
</dbReference>
<evidence type="ECO:0000313" key="5">
    <source>
        <dbReference type="EMBL" id="VFR80194.1"/>
    </source>
</evidence>
<reference evidence="3" key="1">
    <citation type="submission" date="2019-03" db="EMBL/GenBank/DDBJ databases">
        <authorList>
            <person name="Danneels B."/>
        </authorList>
    </citation>
    <scope>NUCLEOTIDE SEQUENCE</scope>
</reference>
<accession>A0A484NTD3</accession>
<protein>
    <submittedName>
        <fullName evidence="3">Thioesterase in siderophore biosynthesis gene cluster</fullName>
    </submittedName>
</protein>
<dbReference type="AlphaFoldDB" id="A0A484NTD3"/>
<gene>
    <name evidence="3" type="ORF">AMP9_2330</name>
    <name evidence="4" type="ORF">BRI6_2475</name>
    <name evidence="6" type="ORF">BRI9_2530</name>
    <name evidence="7" type="ORF">IVO3_2529</name>
    <name evidence="5" type="ORF">RAN3_2346</name>
    <name evidence="8" type="ORF">RAN7_2504</name>
</gene>
<dbReference type="PANTHER" id="PTHR11487">
    <property type="entry name" value="THIOESTERASE"/>
    <property type="match status" value="1"/>
</dbReference>
<proteinExistence type="inferred from homology"/>
<dbReference type="SUPFAM" id="SSF53474">
    <property type="entry name" value="alpha/beta-Hydrolases"/>
    <property type="match status" value="1"/>
</dbReference>
<evidence type="ECO:0000259" key="2">
    <source>
        <dbReference type="Pfam" id="PF00975"/>
    </source>
</evidence>
<dbReference type="InterPro" id="IPR001031">
    <property type="entry name" value="Thioesterase"/>
</dbReference>
<evidence type="ECO:0000256" key="1">
    <source>
        <dbReference type="ARBA" id="ARBA00007169"/>
    </source>
</evidence>
<feature type="domain" description="Thioesterase" evidence="2">
    <location>
        <begin position="25"/>
        <end position="245"/>
    </location>
</feature>
<evidence type="ECO:0000313" key="6">
    <source>
        <dbReference type="EMBL" id="VFR84441.1"/>
    </source>
</evidence>
<dbReference type="InterPro" id="IPR012223">
    <property type="entry name" value="TEII"/>
</dbReference>
<dbReference type="Gene3D" id="3.40.50.1820">
    <property type="entry name" value="alpha/beta hydrolase"/>
    <property type="match status" value="1"/>
</dbReference>
<organism evidence="3">
    <name type="scientific">plant metagenome</name>
    <dbReference type="NCBI Taxonomy" id="1297885"/>
    <lineage>
        <taxon>unclassified sequences</taxon>
        <taxon>metagenomes</taxon>
        <taxon>organismal metagenomes</taxon>
    </lineage>
</organism>
<evidence type="ECO:0000313" key="8">
    <source>
        <dbReference type="EMBL" id="VFS21202.1"/>
    </source>
</evidence>
<dbReference type="EMBL" id="CAADIK010000057">
    <property type="protein sequence ID" value="VFR84441.1"/>
    <property type="molecule type" value="Genomic_DNA"/>
</dbReference>
<dbReference type="Pfam" id="PF00975">
    <property type="entry name" value="Thioesterase"/>
    <property type="match status" value="1"/>
</dbReference>